<keyword evidence="9" id="KW-1185">Reference proteome</keyword>
<accession>A0A179EZ96</accession>
<dbReference type="Proteomes" id="UP000078397">
    <property type="component" value="Unassembled WGS sequence"/>
</dbReference>
<protein>
    <submittedName>
        <fullName evidence="8">2,4-dichlorophenoxyacetate alpha-ketoglutarate dioxygenase</fullName>
    </submittedName>
</protein>
<evidence type="ECO:0000256" key="4">
    <source>
        <dbReference type="ARBA" id="ARBA00023002"/>
    </source>
</evidence>
<evidence type="ECO:0000256" key="6">
    <source>
        <dbReference type="SAM" id="MobiDB-lite"/>
    </source>
</evidence>
<dbReference type="RefSeq" id="XP_018136629.1">
    <property type="nucleotide sequence ID" value="XM_018289484.1"/>
</dbReference>
<dbReference type="STRING" id="1380566.A0A179EZ96"/>
<evidence type="ECO:0000256" key="1">
    <source>
        <dbReference type="ARBA" id="ARBA00005896"/>
    </source>
</evidence>
<dbReference type="SUPFAM" id="SSF51197">
    <property type="entry name" value="Clavaminate synthase-like"/>
    <property type="match status" value="1"/>
</dbReference>
<evidence type="ECO:0000256" key="2">
    <source>
        <dbReference type="ARBA" id="ARBA00022723"/>
    </source>
</evidence>
<organism evidence="8 9">
    <name type="scientific">Pochonia chlamydosporia 170</name>
    <dbReference type="NCBI Taxonomy" id="1380566"/>
    <lineage>
        <taxon>Eukaryota</taxon>
        <taxon>Fungi</taxon>
        <taxon>Dikarya</taxon>
        <taxon>Ascomycota</taxon>
        <taxon>Pezizomycotina</taxon>
        <taxon>Sordariomycetes</taxon>
        <taxon>Hypocreomycetidae</taxon>
        <taxon>Hypocreales</taxon>
        <taxon>Clavicipitaceae</taxon>
        <taxon>Pochonia</taxon>
    </lineage>
</organism>
<evidence type="ECO:0000256" key="5">
    <source>
        <dbReference type="ARBA" id="ARBA00023004"/>
    </source>
</evidence>
<keyword evidence="4" id="KW-0560">Oxidoreductase</keyword>
<gene>
    <name evidence="8" type="ORF">VFPPC_11238</name>
</gene>
<proteinExistence type="inferred from homology"/>
<dbReference type="GeneID" id="28853478"/>
<dbReference type="GO" id="GO:0046872">
    <property type="term" value="F:metal ion binding"/>
    <property type="evidence" value="ECO:0007669"/>
    <property type="project" value="UniProtKB-KW"/>
</dbReference>
<dbReference type="Gene3D" id="3.60.130.10">
    <property type="entry name" value="Clavaminate synthase-like"/>
    <property type="match status" value="1"/>
</dbReference>
<keyword evidence="5" id="KW-0408">Iron</keyword>
<dbReference type="EMBL" id="LSBJ02000017">
    <property type="protein sequence ID" value="OAQ58482.1"/>
    <property type="molecule type" value="Genomic_DNA"/>
</dbReference>
<evidence type="ECO:0000313" key="9">
    <source>
        <dbReference type="Proteomes" id="UP000078397"/>
    </source>
</evidence>
<reference evidence="8 9" key="1">
    <citation type="journal article" date="2016" name="PLoS Pathog.">
        <title>Biosynthesis of antibiotic leucinostatins in bio-control fungus Purpureocillium lilacinum and their inhibition on phytophthora revealed by genome mining.</title>
        <authorList>
            <person name="Wang G."/>
            <person name="Liu Z."/>
            <person name="Lin R."/>
            <person name="Li E."/>
            <person name="Mao Z."/>
            <person name="Ling J."/>
            <person name="Yang Y."/>
            <person name="Yin W.B."/>
            <person name="Xie B."/>
        </authorList>
    </citation>
    <scope>NUCLEOTIDE SEQUENCE [LARGE SCALE GENOMIC DNA]</scope>
    <source>
        <strain evidence="8">170</strain>
    </source>
</reference>
<dbReference type="OrthoDB" id="5818554at2759"/>
<sequence length="323" mass="36323">MSFSAVDMQTNGTVEPVLNIIKNGFGAEIRGLDFASGVSEESFRFLEDAVRKHGFAVVRRTRLNDETHLELARKFGELDDVTPYNIAGRVHRLRYNELFDVGNIDADGTITDLSSPRGEANKGNALFHTDSSFNPRRAGYSLLLAHELPPPGTGGSTAFADMRGAYRDLDPEFTKLLKESDFVARHSILHSKKLAAPEHFKDVDPAKHFLSRHKLVQLHETTGIPTLYLAKHIHSLENTSPGESQSILDRLFEHATQDKYVVEVEWQDVGDLVVWDNTCTMHRAVGGEFLTKYRRDMRRATVHDDSSQAWGLNEHTNERMGLP</sequence>
<evidence type="ECO:0000313" key="8">
    <source>
        <dbReference type="EMBL" id="OAQ58482.1"/>
    </source>
</evidence>
<comment type="similarity">
    <text evidence="1">Belongs to the TfdA dioxygenase family.</text>
</comment>
<dbReference type="AlphaFoldDB" id="A0A179EZ96"/>
<dbReference type="KEGG" id="pchm:VFPPC_11238"/>
<comment type="caution">
    <text evidence="8">The sequence shown here is derived from an EMBL/GenBank/DDBJ whole genome shotgun (WGS) entry which is preliminary data.</text>
</comment>
<evidence type="ECO:0000259" key="7">
    <source>
        <dbReference type="Pfam" id="PF02668"/>
    </source>
</evidence>
<dbReference type="PANTHER" id="PTHR43779">
    <property type="entry name" value="DIOXYGENASE RV0097-RELATED"/>
    <property type="match status" value="1"/>
</dbReference>
<keyword evidence="3 8" id="KW-0223">Dioxygenase</keyword>
<name>A0A179EZ96_METCM</name>
<dbReference type="InterPro" id="IPR051178">
    <property type="entry name" value="TfdA_dioxygenase"/>
</dbReference>
<evidence type="ECO:0000256" key="3">
    <source>
        <dbReference type="ARBA" id="ARBA00022964"/>
    </source>
</evidence>
<dbReference type="PANTHER" id="PTHR43779:SF3">
    <property type="entry name" value="(3R)-3-[(CARBOXYMETHYL)AMINO]FATTY ACID OXYGENASE_DECARBOXYLASE"/>
    <property type="match status" value="1"/>
</dbReference>
<feature type="domain" description="TauD/TfdA-like" evidence="7">
    <location>
        <begin position="22"/>
        <end position="301"/>
    </location>
</feature>
<feature type="region of interest" description="Disordered" evidence="6">
    <location>
        <begin position="304"/>
        <end position="323"/>
    </location>
</feature>
<dbReference type="Pfam" id="PF02668">
    <property type="entry name" value="TauD"/>
    <property type="match status" value="1"/>
</dbReference>
<dbReference type="InterPro" id="IPR042098">
    <property type="entry name" value="TauD-like_sf"/>
</dbReference>
<dbReference type="InterPro" id="IPR003819">
    <property type="entry name" value="TauD/TfdA-like"/>
</dbReference>
<dbReference type="GO" id="GO:0051213">
    <property type="term" value="F:dioxygenase activity"/>
    <property type="evidence" value="ECO:0007669"/>
    <property type="project" value="UniProtKB-KW"/>
</dbReference>
<keyword evidence="2" id="KW-0479">Metal-binding</keyword>